<evidence type="ECO:0000256" key="5">
    <source>
        <dbReference type="ARBA" id="ARBA00022723"/>
    </source>
</evidence>
<evidence type="ECO:0000313" key="12">
    <source>
        <dbReference type="EMBL" id="RIJ42649.1"/>
    </source>
</evidence>
<protein>
    <recommendedName>
        <fullName evidence="4">NAD(+) diphosphatase</fullName>
        <ecNumber evidence="4">3.6.1.22</ecNumber>
    </recommendedName>
</protein>
<dbReference type="PANTHER" id="PTHR42904:SF6">
    <property type="entry name" value="NAD-CAPPED RNA HYDROLASE NUDT12"/>
    <property type="match status" value="1"/>
</dbReference>
<evidence type="ECO:0000256" key="9">
    <source>
        <dbReference type="ARBA" id="ARBA00023679"/>
    </source>
</evidence>
<evidence type="ECO:0000256" key="2">
    <source>
        <dbReference type="ARBA" id="ARBA00001947"/>
    </source>
</evidence>
<keyword evidence="6 10" id="KW-0378">Hydrolase</keyword>
<evidence type="ECO:0000256" key="4">
    <source>
        <dbReference type="ARBA" id="ARBA00012381"/>
    </source>
</evidence>
<dbReference type="Proteomes" id="UP000266005">
    <property type="component" value="Unassembled WGS sequence"/>
</dbReference>
<dbReference type="GO" id="GO:0006742">
    <property type="term" value="P:NADP+ catabolic process"/>
    <property type="evidence" value="ECO:0007669"/>
    <property type="project" value="TreeGrafter"/>
</dbReference>
<keyword evidence="13" id="KW-1185">Reference proteome</keyword>
<dbReference type="PRINTS" id="PR00502">
    <property type="entry name" value="NUDIXFAMILY"/>
</dbReference>
<organism evidence="12 13">
    <name type="scientific">Pontibacter oryzae</name>
    <dbReference type="NCBI Taxonomy" id="2304593"/>
    <lineage>
        <taxon>Bacteria</taxon>
        <taxon>Pseudomonadati</taxon>
        <taxon>Bacteroidota</taxon>
        <taxon>Cytophagia</taxon>
        <taxon>Cytophagales</taxon>
        <taxon>Hymenobacteraceae</taxon>
        <taxon>Pontibacter</taxon>
    </lineage>
</organism>
<reference evidence="13" key="1">
    <citation type="submission" date="2018-08" db="EMBL/GenBank/DDBJ databases">
        <title>Mucilaginibacter sp. MYSH2.</title>
        <authorList>
            <person name="Seo T."/>
        </authorList>
    </citation>
    <scope>NUCLEOTIDE SEQUENCE [LARGE SCALE GENOMIC DNA]</scope>
    <source>
        <strain evidence="13">KIRAN</strain>
    </source>
</reference>
<dbReference type="PROSITE" id="PS00893">
    <property type="entry name" value="NUDIX_BOX"/>
    <property type="match status" value="1"/>
</dbReference>
<dbReference type="EMBL" id="QWGE01000001">
    <property type="protein sequence ID" value="RIJ42649.1"/>
    <property type="molecule type" value="Genomic_DNA"/>
</dbReference>
<comment type="caution">
    <text evidence="12">The sequence shown here is derived from an EMBL/GenBank/DDBJ whole genome shotgun (WGS) entry which is preliminary data.</text>
</comment>
<dbReference type="InterPro" id="IPR015375">
    <property type="entry name" value="NADH_PPase-like_N"/>
</dbReference>
<dbReference type="CDD" id="cd03429">
    <property type="entry name" value="NUDIX_NADH_pyrophosphatase_Nudt13"/>
    <property type="match status" value="1"/>
</dbReference>
<dbReference type="GO" id="GO:0035529">
    <property type="term" value="F:NADH pyrophosphatase activity"/>
    <property type="evidence" value="ECO:0007669"/>
    <property type="project" value="TreeGrafter"/>
</dbReference>
<evidence type="ECO:0000259" key="11">
    <source>
        <dbReference type="PROSITE" id="PS51462"/>
    </source>
</evidence>
<evidence type="ECO:0000313" key="13">
    <source>
        <dbReference type="Proteomes" id="UP000266005"/>
    </source>
</evidence>
<dbReference type="GO" id="GO:0110153">
    <property type="term" value="F:RNA NAD-cap (NMN-forming) hydrolase activity"/>
    <property type="evidence" value="ECO:0007669"/>
    <property type="project" value="RHEA"/>
</dbReference>
<dbReference type="PROSITE" id="PS51462">
    <property type="entry name" value="NUDIX"/>
    <property type="match status" value="1"/>
</dbReference>
<evidence type="ECO:0000256" key="8">
    <source>
        <dbReference type="ARBA" id="ARBA00023027"/>
    </source>
</evidence>
<dbReference type="PANTHER" id="PTHR42904">
    <property type="entry name" value="NUDIX HYDROLASE, NUDC SUBFAMILY"/>
    <property type="match status" value="1"/>
</dbReference>
<dbReference type="InterPro" id="IPR020084">
    <property type="entry name" value="NUDIX_hydrolase_CS"/>
</dbReference>
<dbReference type="Gene3D" id="3.90.79.20">
    <property type="match status" value="1"/>
</dbReference>
<evidence type="ECO:0000256" key="7">
    <source>
        <dbReference type="ARBA" id="ARBA00022842"/>
    </source>
</evidence>
<dbReference type="SUPFAM" id="SSF55811">
    <property type="entry name" value="Nudix"/>
    <property type="match status" value="1"/>
</dbReference>
<evidence type="ECO:0000256" key="6">
    <source>
        <dbReference type="ARBA" id="ARBA00022801"/>
    </source>
</evidence>
<keyword evidence="7" id="KW-0460">Magnesium</keyword>
<comment type="cofactor">
    <cofactor evidence="2">
        <name>Zn(2+)</name>
        <dbReference type="ChEBI" id="CHEBI:29105"/>
    </cofactor>
</comment>
<keyword evidence="8" id="KW-0520">NAD</keyword>
<gene>
    <name evidence="12" type="ORF">D1627_01990</name>
</gene>
<dbReference type="AlphaFoldDB" id="A0A399SID8"/>
<dbReference type="InterPro" id="IPR000086">
    <property type="entry name" value="NUDIX_hydrolase_dom"/>
</dbReference>
<dbReference type="Pfam" id="PF00293">
    <property type="entry name" value="NUDIX"/>
    <property type="match status" value="1"/>
</dbReference>
<dbReference type="EC" id="3.6.1.22" evidence="4"/>
<dbReference type="Gene3D" id="3.90.79.10">
    <property type="entry name" value="Nucleoside Triphosphate Pyrophosphohydrolase"/>
    <property type="match status" value="1"/>
</dbReference>
<sequence length="334" mass="37669">MRGFYTLDSKHYLFAAKEIRFFMNYFSHNPLNRYADLRPDAAYMDQLWKHKKARVLVVNNNLNLLLPTQDEAAILSAVEAEALADHAQVRVYLGSEGKVPYFALGFSELSPVLVPEPYTFHDLRQTALHLPKEQSALLAYARGIVHWNICHAFCPDCGGPTHSTYAGHVRQCSHEACQKQHFPRTDTAVIVLISEGDACLLGRQQVWQPGMYAVIAGFLEPGETLEQAVAREAMEETGVSLRSITYHSSQPWPFPSSIMVGFRAVAANRYIKVDNQELEDARWFTRAQIKSGLEQGTLRMPPQFSISYRLISDWFNEAGEYTLDEIVAASALKV</sequence>
<dbReference type="Pfam" id="PF09296">
    <property type="entry name" value="NUDIX-like"/>
    <property type="match status" value="1"/>
</dbReference>
<keyword evidence="5" id="KW-0479">Metal-binding</keyword>
<dbReference type="InterPro" id="IPR020476">
    <property type="entry name" value="Nudix_hydrolase"/>
</dbReference>
<dbReference type="GO" id="GO:0005829">
    <property type="term" value="C:cytosol"/>
    <property type="evidence" value="ECO:0007669"/>
    <property type="project" value="TreeGrafter"/>
</dbReference>
<feature type="domain" description="Nudix hydrolase" evidence="11">
    <location>
        <begin position="183"/>
        <end position="306"/>
    </location>
</feature>
<dbReference type="InterPro" id="IPR050241">
    <property type="entry name" value="NAD-cap_RNA_hydrolase_NudC"/>
</dbReference>
<evidence type="ECO:0000256" key="3">
    <source>
        <dbReference type="ARBA" id="ARBA00009595"/>
    </source>
</evidence>
<dbReference type="InterPro" id="IPR049734">
    <property type="entry name" value="NudC-like_C"/>
</dbReference>
<comment type="cofactor">
    <cofactor evidence="1">
        <name>Mg(2+)</name>
        <dbReference type="ChEBI" id="CHEBI:18420"/>
    </cofactor>
</comment>
<dbReference type="GO" id="GO:0046872">
    <property type="term" value="F:metal ion binding"/>
    <property type="evidence" value="ECO:0007669"/>
    <property type="project" value="UniProtKB-KW"/>
</dbReference>
<comment type="catalytic activity">
    <reaction evidence="9">
        <text>a 5'-end NAD(+)-phospho-ribonucleoside in mRNA + H2O = a 5'-end phospho-adenosine-phospho-ribonucleoside in mRNA + beta-nicotinamide D-ribonucleotide + 2 H(+)</text>
        <dbReference type="Rhea" id="RHEA:60876"/>
        <dbReference type="Rhea" id="RHEA-COMP:15698"/>
        <dbReference type="Rhea" id="RHEA-COMP:15719"/>
        <dbReference type="ChEBI" id="CHEBI:14649"/>
        <dbReference type="ChEBI" id="CHEBI:15377"/>
        <dbReference type="ChEBI" id="CHEBI:15378"/>
        <dbReference type="ChEBI" id="CHEBI:144029"/>
        <dbReference type="ChEBI" id="CHEBI:144051"/>
    </reaction>
    <physiologicalReaction direction="left-to-right" evidence="9">
        <dbReference type="Rhea" id="RHEA:60877"/>
    </physiologicalReaction>
</comment>
<evidence type="ECO:0000256" key="1">
    <source>
        <dbReference type="ARBA" id="ARBA00001946"/>
    </source>
</evidence>
<name>A0A399SID8_9BACT</name>
<dbReference type="InterPro" id="IPR015797">
    <property type="entry name" value="NUDIX_hydrolase-like_dom_sf"/>
</dbReference>
<comment type="similarity">
    <text evidence="3">Belongs to the Nudix hydrolase family. NudC subfamily.</text>
</comment>
<dbReference type="GO" id="GO:0019677">
    <property type="term" value="P:NAD+ catabolic process"/>
    <property type="evidence" value="ECO:0007669"/>
    <property type="project" value="TreeGrafter"/>
</dbReference>
<accession>A0A399SID8</accession>
<evidence type="ECO:0000256" key="10">
    <source>
        <dbReference type="RuleBase" id="RU003476"/>
    </source>
</evidence>
<dbReference type="NCBIfam" id="NF001299">
    <property type="entry name" value="PRK00241.1"/>
    <property type="match status" value="1"/>
</dbReference>
<proteinExistence type="inferred from homology"/>